<evidence type="ECO:0000313" key="2">
    <source>
        <dbReference type="EMBL" id="TPG42229.1"/>
    </source>
</evidence>
<dbReference type="AlphaFoldDB" id="A0A502EZW4"/>
<comment type="caution">
    <text evidence="2">The sequence shown here is derived from an EMBL/GenBank/DDBJ whole genome shotgun (WGS) entry which is preliminary data.</text>
</comment>
<dbReference type="SMART" id="SM01324">
    <property type="entry name" value="YARHG"/>
    <property type="match status" value="1"/>
</dbReference>
<dbReference type="Gene3D" id="1.20.58.1690">
    <property type="match status" value="1"/>
</dbReference>
<dbReference type="EMBL" id="RCZH01000004">
    <property type="protein sequence ID" value="TPG42229.1"/>
    <property type="molecule type" value="Genomic_DNA"/>
</dbReference>
<dbReference type="Pfam" id="PF13308">
    <property type="entry name" value="YARHG"/>
    <property type="match status" value="1"/>
</dbReference>
<evidence type="ECO:0000313" key="3">
    <source>
        <dbReference type="Proteomes" id="UP000319700"/>
    </source>
</evidence>
<feature type="domain" description="YARHG" evidence="1">
    <location>
        <begin position="212"/>
        <end position="295"/>
    </location>
</feature>
<proteinExistence type="predicted"/>
<reference evidence="2 3" key="1">
    <citation type="journal article" date="2019" name="Environ. Microbiol.">
        <title>Species interactions and distinct microbial communities in high Arctic permafrost affected cryosols are associated with the CH4 and CO2 gas fluxes.</title>
        <authorList>
            <person name="Altshuler I."/>
            <person name="Hamel J."/>
            <person name="Turney S."/>
            <person name="Magnuson E."/>
            <person name="Levesque R."/>
            <person name="Greer C."/>
            <person name="Whyte L.G."/>
        </authorList>
    </citation>
    <scope>NUCLEOTIDE SEQUENCE [LARGE SCALE GENOMIC DNA]</scope>
    <source>
        <strain evidence="2 3">42</strain>
    </source>
</reference>
<dbReference type="PROSITE" id="PS51257">
    <property type="entry name" value="PROKAR_LIPOPROTEIN"/>
    <property type="match status" value="1"/>
</dbReference>
<dbReference type="InterPro" id="IPR038434">
    <property type="entry name" value="YARHG_sf"/>
</dbReference>
<sequence length="306" mass="35344">MKKLFCLLLSIFLFSCNSKEKNLAKNNTDNSMPEEIRTDLYGSWVGDFIAAERDTTREAKENYSNKINIVIKKITADEVTGQSIVAGNSRPLKGFMRRTGNTFYFTLKEPGDDKNDGVFTFEIQKDTLLVGTWTANNGKKEVTKRKFTLYKQEFKYNPNAMLPEGDPYVDFENSKEELVTNVEDQEDTEEGEDSTNTKKAEPYMETVYRIASEKISTINSSTQKLKESDVKNLKKIDLEILRNTIFARHGLTFKTKTVRQFFDDVEWYVPIATNVDDQLTTVEKENIVLLKRFEKYAEDNYDSFGR</sequence>
<dbReference type="RefSeq" id="WP_140505579.1">
    <property type="nucleotide sequence ID" value="NZ_RCZH01000004.1"/>
</dbReference>
<organism evidence="2 3">
    <name type="scientific">Flavobacterium pectinovorum</name>
    <dbReference type="NCBI Taxonomy" id="29533"/>
    <lineage>
        <taxon>Bacteria</taxon>
        <taxon>Pseudomonadati</taxon>
        <taxon>Bacteroidota</taxon>
        <taxon>Flavobacteriia</taxon>
        <taxon>Flavobacteriales</taxon>
        <taxon>Flavobacteriaceae</taxon>
        <taxon>Flavobacterium</taxon>
    </lineage>
</organism>
<accession>A0A502EZW4</accession>
<protein>
    <submittedName>
        <fullName evidence="2">YARHG domain-containing protein</fullName>
    </submittedName>
</protein>
<dbReference type="OrthoDB" id="353549at2"/>
<gene>
    <name evidence="2" type="ORF">EAH81_07895</name>
</gene>
<keyword evidence="3" id="KW-1185">Reference proteome</keyword>
<dbReference type="InterPro" id="IPR025582">
    <property type="entry name" value="YARHG_dom"/>
</dbReference>
<name>A0A502EZW4_9FLAO</name>
<evidence type="ECO:0000259" key="1">
    <source>
        <dbReference type="SMART" id="SM01324"/>
    </source>
</evidence>
<dbReference type="Proteomes" id="UP000319700">
    <property type="component" value="Unassembled WGS sequence"/>
</dbReference>